<feature type="compositionally biased region" description="Low complexity" evidence="1">
    <location>
        <begin position="286"/>
        <end position="296"/>
    </location>
</feature>
<evidence type="ECO:0000313" key="4">
    <source>
        <dbReference type="RefSeq" id="XP_070852523.1"/>
    </source>
</evidence>
<organism evidence="2 3">
    <name type="scientific">Drosophila suzukii</name>
    <name type="common">Spotted-wing drosophila fruit fly</name>
    <dbReference type="NCBI Taxonomy" id="28584"/>
    <lineage>
        <taxon>Eukaryota</taxon>
        <taxon>Metazoa</taxon>
        <taxon>Ecdysozoa</taxon>
        <taxon>Arthropoda</taxon>
        <taxon>Hexapoda</taxon>
        <taxon>Insecta</taxon>
        <taxon>Pterygota</taxon>
        <taxon>Neoptera</taxon>
        <taxon>Endopterygota</taxon>
        <taxon>Diptera</taxon>
        <taxon>Brachycera</taxon>
        <taxon>Muscomorpha</taxon>
        <taxon>Ephydroidea</taxon>
        <taxon>Drosophilidae</taxon>
        <taxon>Drosophila</taxon>
        <taxon>Sophophora</taxon>
    </lineage>
</organism>
<dbReference type="Proteomes" id="UP001652628">
    <property type="component" value="Chromosome 3"/>
</dbReference>
<sequence length="558" mass="60638">MNTSEKNDDNTDSLGGEQDQEIRQVLNSIESFEDVCKTYKSKSAQELSAQNTSEIPKSDQEKVKTGFSENCSTPKPEKSNSEADPDSDYTGFLKQMSVRYSQFRIASGQVIQQKGQTMDYRDYSYNEYPVSLPSCSWQSSNTSGQNLNSRIPCGPGQMESPSCSTQQMSQNSSYYSYGHSLPEVGSGSDETIVNRPSAPTLTACENTCCSKESGQANGFCRCDQGNPGQEQQLMPVPMGVDPCTGFPIYCYSTPGNYPGNPMYSMPAMQVDQTQRGGGGQHNLNMGTTSRGTSSSSAESCLPNVASVSSNQNSNNSNMADFMRKYQKSVEQCYASAHQGTQQSFANAQTQPYYNGIPQGNQQFYTNPNEGYHQMFGSFNTVNPAGPPYENTQQAFSSPLGAQQYYNNPVPGSQQYFHPSMAMHAPNFYDHNTGFLNDSLQAQTVYSSDYKPFANDGNHFNHFPNGIDTGMTPESCPICGPAGTAGLAEMGAGGQVYAMGGVCEMNMSSYPLSQMSYSSPYSYEMPASSTSYIPSTGMAMTSPQIQSGHMNGGNPVYPR</sequence>
<evidence type="ECO:0000313" key="2">
    <source>
        <dbReference type="Proteomes" id="UP001652628"/>
    </source>
</evidence>
<feature type="region of interest" description="Disordered" evidence="1">
    <location>
        <begin position="42"/>
        <end position="89"/>
    </location>
</feature>
<dbReference type="AlphaFoldDB" id="A0AB40DA58"/>
<feature type="compositionally biased region" description="Polar residues" evidence="1">
    <location>
        <begin position="42"/>
        <end position="55"/>
    </location>
</feature>
<dbReference type="GeneID" id="108012028"/>
<gene>
    <name evidence="3 4" type="primary">LOC108012028</name>
</gene>
<evidence type="ECO:0000313" key="3">
    <source>
        <dbReference type="RefSeq" id="XP_065720476.2"/>
    </source>
</evidence>
<accession>A0AB40DA58</accession>
<name>A0AB40DA58_DROSZ</name>
<reference evidence="3 4" key="1">
    <citation type="submission" date="2025-05" db="UniProtKB">
        <authorList>
            <consortium name="RefSeq"/>
        </authorList>
    </citation>
    <scope>IDENTIFICATION</scope>
</reference>
<protein>
    <submittedName>
        <fullName evidence="3 4">Uncharacterized protein</fullName>
    </submittedName>
</protein>
<proteinExistence type="predicted"/>
<dbReference type="RefSeq" id="XP_065720476.2">
    <property type="nucleotide sequence ID" value="XM_065864404.2"/>
</dbReference>
<keyword evidence="2" id="KW-1185">Reference proteome</keyword>
<evidence type="ECO:0000256" key="1">
    <source>
        <dbReference type="SAM" id="MobiDB-lite"/>
    </source>
</evidence>
<dbReference type="RefSeq" id="XP_070852523.1">
    <property type="nucleotide sequence ID" value="XM_070996422.1"/>
</dbReference>
<feature type="region of interest" description="Disordered" evidence="1">
    <location>
        <begin position="1"/>
        <end position="26"/>
    </location>
</feature>
<feature type="region of interest" description="Disordered" evidence="1">
    <location>
        <begin position="272"/>
        <end position="300"/>
    </location>
</feature>